<organism evidence="2 3">
    <name type="scientific">Teichococcus vastitatis</name>
    <dbReference type="NCBI Taxonomy" id="2307076"/>
    <lineage>
        <taxon>Bacteria</taxon>
        <taxon>Pseudomonadati</taxon>
        <taxon>Pseudomonadota</taxon>
        <taxon>Alphaproteobacteria</taxon>
        <taxon>Acetobacterales</taxon>
        <taxon>Roseomonadaceae</taxon>
        <taxon>Roseomonas</taxon>
    </lineage>
</organism>
<dbReference type="RefSeq" id="WP_241792916.1">
    <property type="nucleotide sequence ID" value="NZ_JALBUU010000004.1"/>
</dbReference>
<comment type="caution">
    <text evidence="2">The sequence shown here is derived from an EMBL/GenBank/DDBJ whole genome shotgun (WGS) entry which is preliminary data.</text>
</comment>
<feature type="domain" description="YjiS-like" evidence="1">
    <location>
        <begin position="51"/>
        <end position="85"/>
    </location>
</feature>
<evidence type="ECO:0000313" key="3">
    <source>
        <dbReference type="Proteomes" id="UP001201985"/>
    </source>
</evidence>
<dbReference type="EMBL" id="JALBUU010000004">
    <property type="protein sequence ID" value="MCI0754252.1"/>
    <property type="molecule type" value="Genomic_DNA"/>
</dbReference>
<dbReference type="InterPro" id="IPR009506">
    <property type="entry name" value="YjiS-like"/>
</dbReference>
<reference evidence="2 3" key="1">
    <citation type="submission" date="2022-03" db="EMBL/GenBank/DDBJ databases">
        <title>Complete genome analysis of Roseomonas KG 17.1 : a prolific producer of plant growth promoters.</title>
        <authorList>
            <person name="Saadouli I."/>
            <person name="Najjari A."/>
            <person name="Mosbah A."/>
            <person name="Ouzari H.I."/>
        </authorList>
    </citation>
    <scope>NUCLEOTIDE SEQUENCE [LARGE SCALE GENOMIC DNA]</scope>
    <source>
        <strain evidence="2 3">KG17-1</strain>
    </source>
</reference>
<accession>A0ABS9W4N1</accession>
<protein>
    <submittedName>
        <fullName evidence="2">DUF1127 domain-containing protein</fullName>
    </submittedName>
</protein>
<dbReference type="Pfam" id="PF06568">
    <property type="entry name" value="YjiS-like"/>
    <property type="match status" value="1"/>
</dbReference>
<name>A0ABS9W4N1_9PROT</name>
<dbReference type="Proteomes" id="UP001201985">
    <property type="component" value="Unassembled WGS sequence"/>
</dbReference>
<evidence type="ECO:0000313" key="2">
    <source>
        <dbReference type="EMBL" id="MCI0754252.1"/>
    </source>
</evidence>
<evidence type="ECO:0000259" key="1">
    <source>
        <dbReference type="Pfam" id="PF06568"/>
    </source>
</evidence>
<proteinExistence type="predicted"/>
<keyword evidence="3" id="KW-1185">Reference proteome</keyword>
<sequence>MNARVTKPEFDCAIASSMMCLAPAQVVQLEAARNRDEAMGRWLRNALTTVLRAVVDYPRRRRVYDELSMLSDRELADIGLTRGDIPHVFETGAAAQDNRAVDAPAGARRLAA</sequence>
<gene>
    <name evidence="2" type="ORF">MON41_10845</name>
</gene>